<feature type="binding site" evidence="10">
    <location>
        <position position="166"/>
    </location>
    <ligand>
        <name>Mg(2+)</name>
        <dbReference type="ChEBI" id="CHEBI:18420"/>
    </ligand>
</feature>
<dbReference type="PATRIC" id="fig|401562.3.peg.4078"/>
<dbReference type="InterPro" id="IPR023214">
    <property type="entry name" value="HAD_sf"/>
</dbReference>
<comment type="similarity">
    <text evidence="4 10">Belongs to the HAD-like hydrolase superfamily. CbbY/CbbZ/Gph/YieH family.</text>
</comment>
<evidence type="ECO:0000256" key="3">
    <source>
        <dbReference type="ARBA" id="ARBA00004818"/>
    </source>
</evidence>
<dbReference type="SUPFAM" id="SSF56784">
    <property type="entry name" value="HAD-like"/>
    <property type="match status" value="1"/>
</dbReference>
<dbReference type="SFLD" id="SFLDS00003">
    <property type="entry name" value="Haloacid_Dehalogenase"/>
    <property type="match status" value="1"/>
</dbReference>
<dbReference type="GO" id="GO:0006281">
    <property type="term" value="P:DNA repair"/>
    <property type="evidence" value="ECO:0007669"/>
    <property type="project" value="TreeGrafter"/>
</dbReference>
<dbReference type="STRING" id="401562.NS365_07050"/>
<dbReference type="PANTHER" id="PTHR43434">
    <property type="entry name" value="PHOSPHOGLYCOLATE PHOSPHATASE"/>
    <property type="match status" value="1"/>
</dbReference>
<dbReference type="GO" id="GO:0005975">
    <property type="term" value="P:carbohydrate metabolic process"/>
    <property type="evidence" value="ECO:0007669"/>
    <property type="project" value="InterPro"/>
</dbReference>
<comment type="caution">
    <text evidence="11">The sequence shown here is derived from an EMBL/GenBank/DDBJ whole genome shotgun (WGS) entry which is preliminary data.</text>
</comment>
<evidence type="ECO:0000256" key="4">
    <source>
        <dbReference type="ARBA" id="ARBA00006171"/>
    </source>
</evidence>
<protein>
    <recommendedName>
        <fullName evidence="5 10">Phosphoglycolate phosphatase</fullName>
        <shortName evidence="10">PGP</shortName>
        <shortName evidence="10">PGPase</shortName>
        <ecNumber evidence="5 10">3.1.3.18</ecNumber>
    </recommendedName>
</protein>
<reference evidence="11 12" key="1">
    <citation type="journal article" date="2016" name="Front. Microbiol.">
        <title>Genomic Resource of Rice Seed Associated Bacteria.</title>
        <authorList>
            <person name="Midha S."/>
            <person name="Bansal K."/>
            <person name="Sharma S."/>
            <person name="Kumar N."/>
            <person name="Patil P.P."/>
            <person name="Chaudhry V."/>
            <person name="Patil P.B."/>
        </authorList>
    </citation>
    <scope>NUCLEOTIDE SEQUENCE [LARGE SCALE GENOMIC DNA]</scope>
    <source>
        <strain evidence="11 12">NS226</strain>
    </source>
</reference>
<dbReference type="GO" id="GO:0046295">
    <property type="term" value="P:glycolate biosynthetic process"/>
    <property type="evidence" value="ECO:0007669"/>
    <property type="project" value="UniProtKB-UniRule"/>
</dbReference>
<comment type="catalytic activity">
    <reaction evidence="1 10">
        <text>2-phosphoglycolate + H2O = glycolate + phosphate</text>
        <dbReference type="Rhea" id="RHEA:14369"/>
        <dbReference type="ChEBI" id="CHEBI:15377"/>
        <dbReference type="ChEBI" id="CHEBI:29805"/>
        <dbReference type="ChEBI" id="CHEBI:43474"/>
        <dbReference type="ChEBI" id="CHEBI:58033"/>
        <dbReference type="EC" id="3.1.3.18"/>
    </reaction>
</comment>
<evidence type="ECO:0000256" key="7">
    <source>
        <dbReference type="ARBA" id="ARBA00022801"/>
    </source>
</evidence>
<dbReference type="GO" id="GO:0046872">
    <property type="term" value="F:metal ion binding"/>
    <property type="evidence" value="ECO:0007669"/>
    <property type="project" value="UniProtKB-KW"/>
</dbReference>
<comment type="pathway">
    <text evidence="3 10">Organic acid metabolism; glycolate biosynthesis; glycolate from 2-phosphoglycolate: step 1/1.</text>
</comment>
<dbReference type="GO" id="GO:0005829">
    <property type="term" value="C:cytosol"/>
    <property type="evidence" value="ECO:0007669"/>
    <property type="project" value="TreeGrafter"/>
</dbReference>
<dbReference type="NCBIfam" id="TIGR01549">
    <property type="entry name" value="HAD-SF-IA-v1"/>
    <property type="match status" value="1"/>
</dbReference>
<dbReference type="InterPro" id="IPR041492">
    <property type="entry name" value="HAD_2"/>
</dbReference>
<dbReference type="GO" id="GO:0008967">
    <property type="term" value="F:phosphoglycolate phosphatase activity"/>
    <property type="evidence" value="ECO:0007669"/>
    <property type="project" value="UniProtKB-UniRule"/>
</dbReference>
<dbReference type="PANTHER" id="PTHR43434:SF1">
    <property type="entry name" value="PHOSPHOGLYCOLATE PHOSPHATASE"/>
    <property type="match status" value="1"/>
</dbReference>
<dbReference type="Gene3D" id="1.10.150.240">
    <property type="entry name" value="Putative phosphatase, domain 2"/>
    <property type="match status" value="1"/>
</dbReference>
<dbReference type="InterPro" id="IPR050155">
    <property type="entry name" value="HAD-like_hydrolase_sf"/>
</dbReference>
<evidence type="ECO:0000256" key="8">
    <source>
        <dbReference type="ARBA" id="ARBA00022842"/>
    </source>
</evidence>
<keyword evidence="9 10" id="KW-0119">Carbohydrate metabolism</keyword>
<gene>
    <name evidence="11" type="ORF">NS226_02810</name>
</gene>
<keyword evidence="7 10" id="KW-0378">Hydrolase</keyword>
<keyword evidence="6 10" id="KW-0479">Metal-binding</keyword>
<dbReference type="Gene3D" id="3.40.50.1000">
    <property type="entry name" value="HAD superfamily/HAD-like"/>
    <property type="match status" value="1"/>
</dbReference>
<feature type="binding site" evidence="10">
    <location>
        <position position="4"/>
    </location>
    <ligand>
        <name>Mg(2+)</name>
        <dbReference type="ChEBI" id="CHEBI:18420"/>
    </ligand>
</feature>
<accession>A0A175RCM1</accession>
<dbReference type="InterPro" id="IPR023198">
    <property type="entry name" value="PGP-like_dom2"/>
</dbReference>
<evidence type="ECO:0000256" key="9">
    <source>
        <dbReference type="ARBA" id="ARBA00023277"/>
    </source>
</evidence>
<comment type="cofactor">
    <cofactor evidence="2 10">
        <name>Mg(2+)</name>
        <dbReference type="ChEBI" id="CHEBI:18420"/>
    </cofactor>
</comment>
<evidence type="ECO:0000313" key="11">
    <source>
        <dbReference type="EMBL" id="KTQ97837.1"/>
    </source>
</evidence>
<evidence type="ECO:0000256" key="5">
    <source>
        <dbReference type="ARBA" id="ARBA00013078"/>
    </source>
</evidence>
<feature type="binding site" evidence="10">
    <location>
        <position position="6"/>
    </location>
    <ligand>
        <name>Mg(2+)</name>
        <dbReference type="ChEBI" id="CHEBI:18420"/>
    </ligand>
</feature>
<dbReference type="EC" id="3.1.3.18" evidence="5 10"/>
<evidence type="ECO:0000256" key="10">
    <source>
        <dbReference type="HAMAP-Rule" id="MF_00495"/>
    </source>
</evidence>
<feature type="active site" description="Nucleophile" evidence="10">
    <location>
        <position position="4"/>
    </location>
</feature>
<evidence type="ECO:0000256" key="1">
    <source>
        <dbReference type="ARBA" id="ARBA00000830"/>
    </source>
</evidence>
<evidence type="ECO:0000313" key="12">
    <source>
        <dbReference type="Proteomes" id="UP000078272"/>
    </source>
</evidence>
<organism evidence="11 12">
    <name type="scientific">Aureimonas ureilytica</name>
    <dbReference type="NCBI Taxonomy" id="401562"/>
    <lineage>
        <taxon>Bacteria</taxon>
        <taxon>Pseudomonadati</taxon>
        <taxon>Pseudomonadota</taxon>
        <taxon>Alphaproteobacteria</taxon>
        <taxon>Hyphomicrobiales</taxon>
        <taxon>Aurantimonadaceae</taxon>
        <taxon>Aureimonas</taxon>
    </lineage>
</organism>
<dbReference type="HAMAP" id="MF_00495">
    <property type="entry name" value="GPH_hydrolase_bact"/>
    <property type="match status" value="1"/>
</dbReference>
<dbReference type="InterPro" id="IPR036412">
    <property type="entry name" value="HAD-like_sf"/>
</dbReference>
<dbReference type="SFLD" id="SFLDG01129">
    <property type="entry name" value="C1.5:_HAD__Beta-PGM__Phosphata"/>
    <property type="match status" value="1"/>
</dbReference>
<dbReference type="Pfam" id="PF13419">
    <property type="entry name" value="HAD_2"/>
    <property type="match status" value="1"/>
</dbReference>
<dbReference type="EMBL" id="LDPZ01000006">
    <property type="protein sequence ID" value="KTQ97837.1"/>
    <property type="molecule type" value="Genomic_DNA"/>
</dbReference>
<evidence type="ECO:0000256" key="2">
    <source>
        <dbReference type="ARBA" id="ARBA00001946"/>
    </source>
</evidence>
<dbReference type="UniPathway" id="UPA00865">
    <property type="reaction ID" value="UER00834"/>
</dbReference>
<dbReference type="AlphaFoldDB" id="A0A175RCM1"/>
<dbReference type="Proteomes" id="UP000078272">
    <property type="component" value="Unassembled WGS sequence"/>
</dbReference>
<dbReference type="InterPro" id="IPR006439">
    <property type="entry name" value="HAD-SF_hydro_IA"/>
</dbReference>
<sequence length="227" mass="24148">MVFDLDGTLVDTAPDLAGSLNHCLSRIGLPPLPLGIVRPHAGHGAQAMLREAYRLADRPLGAEELAEQTACFLQHYEAHIAVESALFPGGIAMLDRLSEAGLTLAICTNKTERLARRLLEEMELASRFSAICGADTFSARKPDPIHLFGTIEQAGGSASNALMVGDTNTDILAARAAGVPSILVLFGYDPGSEARSGATCSIERFSDLTPHLIDSLFEPRALRVQAV</sequence>
<proteinExistence type="inferred from homology"/>
<evidence type="ECO:0000256" key="6">
    <source>
        <dbReference type="ARBA" id="ARBA00022723"/>
    </source>
</evidence>
<name>A0A175RCM1_9HYPH</name>
<keyword evidence="8 10" id="KW-0460">Magnesium</keyword>
<comment type="function">
    <text evidence="10">Specifically catalyzes the dephosphorylation of 2-phosphoglycolate. Is involved in the dissimilation of the intracellular 2-phosphoglycolate formed during the DNA repair of 3'-phosphoglycolate ends, a major class of DNA lesions induced by oxidative stress.</text>
</comment>
<dbReference type="InterPro" id="IPR037512">
    <property type="entry name" value="PGPase_prok"/>
</dbReference>